<keyword evidence="1" id="KW-0175">Coiled coil</keyword>
<dbReference type="PANTHER" id="PTHR43977">
    <property type="entry name" value="STRUCTURAL MAINTENANCE OF CHROMOSOMES PROTEIN 3"/>
    <property type="match status" value="1"/>
</dbReference>
<sequence length="314" mass="34416">ATEAIEHVSAHVEALRERQRLLRERVGSANAELVTAENRREELETAGRVASATLNELDIELAEIRVRDEAACEALRRDADASEDLALAAPRPTMEEGSDPHARLETLLADLRRMGPINPLAAVEYEELAAQVEELESQLGDLDASRAELKKVIAALDDKMVVLFEEAFAEIAAFYEENFALVFPGGKGRLRLDESDDPLATGVLVEAQPAGKKVGRLSLLSGGERSLAALAFLFAVFRARPSPFYVLDEVEAALDDANLHRFLRLVDTLRVDTQLVIITHQQQTMEAADVLYGVTMEPGESSKVISKRMSSVTV</sequence>
<dbReference type="Gene3D" id="3.40.50.300">
    <property type="entry name" value="P-loop containing nucleotide triphosphate hydrolases"/>
    <property type="match status" value="1"/>
</dbReference>
<reference evidence="3" key="1">
    <citation type="submission" date="2018-06" db="EMBL/GenBank/DDBJ databases">
        <authorList>
            <person name="Zhirakovskaya E."/>
        </authorList>
    </citation>
    <scope>NUCLEOTIDE SEQUENCE</scope>
</reference>
<protein>
    <submittedName>
        <fullName evidence="3">Chromosome partition protein smc</fullName>
    </submittedName>
</protein>
<evidence type="ECO:0000259" key="2">
    <source>
        <dbReference type="Pfam" id="PF02463"/>
    </source>
</evidence>
<proteinExistence type="predicted"/>
<dbReference type="InterPro" id="IPR027417">
    <property type="entry name" value="P-loop_NTPase"/>
</dbReference>
<gene>
    <name evidence="3" type="ORF">MNBD_ACTINO01-968</name>
</gene>
<organism evidence="3">
    <name type="scientific">hydrothermal vent metagenome</name>
    <dbReference type="NCBI Taxonomy" id="652676"/>
    <lineage>
        <taxon>unclassified sequences</taxon>
        <taxon>metagenomes</taxon>
        <taxon>ecological metagenomes</taxon>
    </lineage>
</organism>
<accession>A0A3B0S4J8</accession>
<dbReference type="AlphaFoldDB" id="A0A3B0S4J8"/>
<dbReference type="SUPFAM" id="SSF52540">
    <property type="entry name" value="P-loop containing nucleoside triphosphate hydrolases"/>
    <property type="match status" value="1"/>
</dbReference>
<evidence type="ECO:0000313" key="3">
    <source>
        <dbReference type="EMBL" id="VAV95288.1"/>
    </source>
</evidence>
<feature type="coiled-coil region" evidence="1">
    <location>
        <begin position="118"/>
        <end position="152"/>
    </location>
</feature>
<feature type="coiled-coil region" evidence="1">
    <location>
        <begin position="12"/>
        <end position="46"/>
    </location>
</feature>
<feature type="domain" description="RecF/RecN/SMC N-terminal" evidence="2">
    <location>
        <begin position="61"/>
        <end position="299"/>
    </location>
</feature>
<dbReference type="EMBL" id="UOEI01000143">
    <property type="protein sequence ID" value="VAV95288.1"/>
    <property type="molecule type" value="Genomic_DNA"/>
</dbReference>
<feature type="non-terminal residue" evidence="3">
    <location>
        <position position="1"/>
    </location>
</feature>
<dbReference type="Pfam" id="PF02463">
    <property type="entry name" value="SMC_N"/>
    <property type="match status" value="1"/>
</dbReference>
<dbReference type="InterPro" id="IPR003395">
    <property type="entry name" value="RecF/RecN/SMC_N"/>
</dbReference>
<evidence type="ECO:0000256" key="1">
    <source>
        <dbReference type="SAM" id="Coils"/>
    </source>
</evidence>
<name>A0A3B0S4J8_9ZZZZ</name>